<keyword evidence="2" id="KW-1133">Transmembrane helix</keyword>
<feature type="region of interest" description="Disordered" evidence="1">
    <location>
        <begin position="60"/>
        <end position="104"/>
    </location>
</feature>
<dbReference type="Proteomes" id="UP000568050">
    <property type="component" value="Unassembled WGS sequence"/>
</dbReference>
<evidence type="ECO:0000313" key="3">
    <source>
        <dbReference type="EMBL" id="MBB3022993.1"/>
    </source>
</evidence>
<organism evidence="3 4">
    <name type="scientific">Helcobacillus massiliensis</name>
    <dbReference type="NCBI Taxonomy" id="521392"/>
    <lineage>
        <taxon>Bacteria</taxon>
        <taxon>Bacillati</taxon>
        <taxon>Actinomycetota</taxon>
        <taxon>Actinomycetes</taxon>
        <taxon>Micrococcales</taxon>
        <taxon>Dermabacteraceae</taxon>
        <taxon>Helcobacillus</taxon>
    </lineage>
</organism>
<feature type="compositionally biased region" description="Basic and acidic residues" evidence="1">
    <location>
        <begin position="60"/>
        <end position="70"/>
    </location>
</feature>
<evidence type="ECO:0000256" key="2">
    <source>
        <dbReference type="SAM" id="Phobius"/>
    </source>
</evidence>
<dbReference type="AlphaFoldDB" id="A0A839QR98"/>
<accession>A0A839QR98</accession>
<sequence length="104" mass="11595">MRSILLFSLLRLAVFAVAWFLLAVLMPSVPWIWTGILAAVIAMLVSILLLGKQRQQVTEEMQRRGAERRAKAEKKRAAGRRSVADEDAEAEDAVMDARESAGDR</sequence>
<feature type="transmembrane region" description="Helical" evidence="2">
    <location>
        <begin position="30"/>
        <end position="51"/>
    </location>
</feature>
<keyword evidence="3" id="KW-0378">Hydrolase</keyword>
<dbReference type="RefSeq" id="WP_183375714.1">
    <property type="nucleotide sequence ID" value="NZ_CBCSFZ010000001.1"/>
</dbReference>
<dbReference type="GO" id="GO:0006508">
    <property type="term" value="P:proteolysis"/>
    <property type="evidence" value="ECO:0007669"/>
    <property type="project" value="UniProtKB-KW"/>
</dbReference>
<dbReference type="Pfam" id="PF14012">
    <property type="entry name" value="DUF4229"/>
    <property type="match status" value="1"/>
</dbReference>
<protein>
    <submittedName>
        <fullName evidence="3">Membrane protein implicated in regulation of membrane protease activity</fullName>
    </submittedName>
</protein>
<dbReference type="InterPro" id="IPR025323">
    <property type="entry name" value="DUF4229"/>
</dbReference>
<keyword evidence="4" id="KW-1185">Reference proteome</keyword>
<dbReference type="GO" id="GO:0008233">
    <property type="term" value="F:peptidase activity"/>
    <property type="evidence" value="ECO:0007669"/>
    <property type="project" value="UniProtKB-KW"/>
</dbReference>
<evidence type="ECO:0000256" key="1">
    <source>
        <dbReference type="SAM" id="MobiDB-lite"/>
    </source>
</evidence>
<dbReference type="EMBL" id="JACHWP010000002">
    <property type="protein sequence ID" value="MBB3022993.1"/>
    <property type="molecule type" value="Genomic_DNA"/>
</dbReference>
<gene>
    <name evidence="3" type="ORF">FHX50_001276</name>
</gene>
<proteinExistence type="predicted"/>
<keyword evidence="3" id="KW-0645">Protease</keyword>
<keyword evidence="2" id="KW-0472">Membrane</keyword>
<feature type="compositionally biased region" description="Basic and acidic residues" evidence="1">
    <location>
        <begin position="95"/>
        <end position="104"/>
    </location>
</feature>
<feature type="compositionally biased region" description="Acidic residues" evidence="1">
    <location>
        <begin position="85"/>
        <end position="94"/>
    </location>
</feature>
<reference evidence="3 4" key="1">
    <citation type="submission" date="2020-08" db="EMBL/GenBank/DDBJ databases">
        <title>Sequencing the genomes of 1000 actinobacteria strains.</title>
        <authorList>
            <person name="Klenk H.-P."/>
        </authorList>
    </citation>
    <scope>NUCLEOTIDE SEQUENCE [LARGE SCALE GENOMIC DNA]</scope>
    <source>
        <strain evidence="3 4">DSM 23040</strain>
    </source>
</reference>
<keyword evidence="2" id="KW-0812">Transmembrane</keyword>
<comment type="caution">
    <text evidence="3">The sequence shown here is derived from an EMBL/GenBank/DDBJ whole genome shotgun (WGS) entry which is preliminary data.</text>
</comment>
<evidence type="ECO:0000313" key="4">
    <source>
        <dbReference type="Proteomes" id="UP000568050"/>
    </source>
</evidence>
<name>A0A839QR98_9MICO</name>